<proteinExistence type="predicted"/>
<dbReference type="InterPro" id="IPR036188">
    <property type="entry name" value="FAD/NAD-bd_sf"/>
</dbReference>
<comment type="cofactor">
    <cofactor evidence="1">
        <name>FAD</name>
        <dbReference type="ChEBI" id="CHEBI:57692"/>
    </cofactor>
</comment>
<dbReference type="GO" id="GO:0016709">
    <property type="term" value="F:oxidoreductase activity, acting on paired donors, with incorporation or reduction of molecular oxygen, NAD(P)H as one donor, and incorporation of one atom of oxygen"/>
    <property type="evidence" value="ECO:0007669"/>
    <property type="project" value="UniProtKB-ARBA"/>
</dbReference>
<dbReference type="InterPro" id="IPR002938">
    <property type="entry name" value="FAD-bd"/>
</dbReference>
<evidence type="ECO:0000256" key="2">
    <source>
        <dbReference type="ARBA" id="ARBA00022630"/>
    </source>
</evidence>
<dbReference type="RefSeq" id="WP_131343127.1">
    <property type="nucleotide sequence ID" value="NZ_SJJZ01000003.1"/>
</dbReference>
<feature type="domain" description="FAD-binding" evidence="4">
    <location>
        <begin position="2"/>
        <end position="344"/>
    </location>
</feature>
<dbReference type="PANTHER" id="PTHR43004:SF19">
    <property type="entry name" value="BINDING MONOOXYGENASE, PUTATIVE (JCVI)-RELATED"/>
    <property type="match status" value="1"/>
</dbReference>
<sequence>MYDVVIVGAGPVGLFLACEVGLAGCSVLVIERESEGQSPWRAHPLGMRGLSAASVEAFSRRGMLAELKTASGAGDEPPRAGGHFAGMMVDADQVDELPFRLPSLVTGPMLTSLEAVESVLAERAAKLGVEIERGTAVSGVTQYDDHVVVSAGEREYAARWVVGCDGGHSVVRALAGFEFAGTPPEFTGYVMHATLADPEKLRPGFNLTPTGMYLVMQADGHVAMMDFDGGAYDRSQELTRGHLQEVLRRVSDTDVTVIDVRLASSFTDRAMQTTTYRNGRVLVAGDAAHIHAPLGGQGLNTGLGDAMNLGWKLAATVRGQAPDGLLDTYTSERHPIGAAVLDWTRAQAMVMRPGPSAGAMQGLIRDLLGTRDGATYVSRKLSGLALRYDVGSEHPLVGRNAPDFQFEDGTRLGDLLQDGRAVVLDFRGNLQDSVAGKDIRYVAGPVLDDLGLDAVLVRPDGVVAWAGDPEPFEDAVRRWAA</sequence>
<dbReference type="Gene3D" id="3.40.30.120">
    <property type="match status" value="1"/>
</dbReference>
<dbReference type="OrthoDB" id="3316391at2"/>
<keyword evidence="6" id="KW-1185">Reference proteome</keyword>
<dbReference type="PANTHER" id="PTHR43004">
    <property type="entry name" value="TRK SYSTEM POTASSIUM UPTAKE PROTEIN"/>
    <property type="match status" value="1"/>
</dbReference>
<evidence type="ECO:0000259" key="4">
    <source>
        <dbReference type="Pfam" id="PF01494"/>
    </source>
</evidence>
<evidence type="ECO:0000313" key="6">
    <source>
        <dbReference type="Proteomes" id="UP000292346"/>
    </source>
</evidence>
<evidence type="ECO:0000256" key="1">
    <source>
        <dbReference type="ARBA" id="ARBA00001974"/>
    </source>
</evidence>
<reference evidence="5 6" key="1">
    <citation type="submission" date="2019-02" db="EMBL/GenBank/DDBJ databases">
        <title>Kribbella capetownensis sp. nov. and Kribbella speibonae sp. nov., isolated from soil.</title>
        <authorList>
            <person name="Curtis S.M."/>
            <person name="Norton I."/>
            <person name="Everest G.J."/>
            <person name="Meyers P.R."/>
        </authorList>
    </citation>
    <scope>NUCLEOTIDE SEQUENCE [LARGE SCALE GENOMIC DNA]</scope>
    <source>
        <strain evidence="5 6">KCTC 29219</strain>
    </source>
</reference>
<keyword evidence="3" id="KW-0274">FAD</keyword>
<dbReference type="GO" id="GO:0071949">
    <property type="term" value="F:FAD binding"/>
    <property type="evidence" value="ECO:0007669"/>
    <property type="project" value="InterPro"/>
</dbReference>
<name>A0A4R0H5Q0_9ACTN</name>
<dbReference type="AlphaFoldDB" id="A0A4R0H5Q0"/>
<dbReference type="InterPro" id="IPR050641">
    <property type="entry name" value="RIFMO-like"/>
</dbReference>
<dbReference type="Gene3D" id="3.30.70.2450">
    <property type="match status" value="1"/>
</dbReference>
<dbReference type="Proteomes" id="UP000292346">
    <property type="component" value="Unassembled WGS sequence"/>
</dbReference>
<evidence type="ECO:0000313" key="5">
    <source>
        <dbReference type="EMBL" id="TCC06027.1"/>
    </source>
</evidence>
<dbReference type="SUPFAM" id="SSF51905">
    <property type="entry name" value="FAD/NAD(P)-binding domain"/>
    <property type="match status" value="1"/>
</dbReference>
<comment type="caution">
    <text evidence="5">The sequence shown here is derived from an EMBL/GenBank/DDBJ whole genome shotgun (WGS) entry which is preliminary data.</text>
</comment>
<dbReference type="PRINTS" id="PR00420">
    <property type="entry name" value="RNGMNOXGNASE"/>
</dbReference>
<dbReference type="Pfam" id="PF01494">
    <property type="entry name" value="FAD_binding_3"/>
    <property type="match status" value="1"/>
</dbReference>
<protein>
    <submittedName>
        <fullName evidence="5">FAD-dependent oxidoreductase</fullName>
    </submittedName>
</protein>
<dbReference type="EMBL" id="SJJZ01000003">
    <property type="protein sequence ID" value="TCC06027.1"/>
    <property type="molecule type" value="Genomic_DNA"/>
</dbReference>
<dbReference type="Gene3D" id="3.50.50.60">
    <property type="entry name" value="FAD/NAD(P)-binding domain"/>
    <property type="match status" value="1"/>
</dbReference>
<evidence type="ECO:0000256" key="3">
    <source>
        <dbReference type="ARBA" id="ARBA00022827"/>
    </source>
</evidence>
<keyword evidence="2" id="KW-0285">Flavoprotein</keyword>
<organism evidence="5 6">
    <name type="scientific">Kribbella soli</name>
    <dbReference type="NCBI Taxonomy" id="1124743"/>
    <lineage>
        <taxon>Bacteria</taxon>
        <taxon>Bacillati</taxon>
        <taxon>Actinomycetota</taxon>
        <taxon>Actinomycetes</taxon>
        <taxon>Propionibacteriales</taxon>
        <taxon>Kribbellaceae</taxon>
        <taxon>Kribbella</taxon>
    </lineage>
</organism>
<gene>
    <name evidence="5" type="ORF">E0H45_29050</name>
</gene>
<dbReference type="Pfam" id="PF21274">
    <property type="entry name" value="Rng_hyd_C"/>
    <property type="match status" value="1"/>
</dbReference>
<accession>A0A4R0H5Q0</accession>